<accession>A0A8D5K214</accession>
<evidence type="ECO:0000313" key="1">
    <source>
        <dbReference type="EMBL" id="BCM26278.1"/>
    </source>
</evidence>
<dbReference type="Proteomes" id="UP000826722">
    <property type="component" value="Chromosome"/>
</dbReference>
<keyword evidence="2" id="KW-1185">Reference proteome</keyword>
<dbReference type="AlphaFoldDB" id="A0A8D5K214"/>
<organism evidence="1 2">
    <name type="scientific">Methyloradius palustris</name>
    <dbReference type="NCBI Taxonomy" id="2778876"/>
    <lineage>
        <taxon>Bacteria</taxon>
        <taxon>Pseudomonadati</taxon>
        <taxon>Pseudomonadota</taxon>
        <taxon>Betaproteobacteria</taxon>
        <taxon>Nitrosomonadales</taxon>
        <taxon>Methylophilaceae</taxon>
        <taxon>Methyloradius</taxon>
    </lineage>
</organism>
<dbReference type="Gene3D" id="2.60.120.620">
    <property type="entry name" value="q2cbj1_9rhob like domain"/>
    <property type="match status" value="1"/>
</dbReference>
<reference evidence="1" key="1">
    <citation type="journal article" date="2021" name="Arch. Microbiol.">
        <title>Methyloradius palustris gen. nov., sp. nov., a methanol-oxidizing bacterium isolated from snow.</title>
        <authorList>
            <person name="Miyadera T."/>
            <person name="Kojima H."/>
            <person name="Fukui M."/>
        </authorList>
    </citation>
    <scope>NUCLEOTIDE SEQUENCE</scope>
    <source>
        <strain evidence="1">Zm11</strain>
    </source>
</reference>
<dbReference type="GO" id="GO:0051213">
    <property type="term" value="F:dioxygenase activity"/>
    <property type="evidence" value="ECO:0007669"/>
    <property type="project" value="InterPro"/>
</dbReference>
<proteinExistence type="predicted"/>
<dbReference type="InterPro" id="IPR018724">
    <property type="entry name" value="2OG-Fe_dioxygenase"/>
</dbReference>
<gene>
    <name evidence="1" type="ORF">ZMTM_25370</name>
</gene>
<name>A0A8D5K214_9PROT</name>
<evidence type="ECO:0000313" key="2">
    <source>
        <dbReference type="Proteomes" id="UP000826722"/>
    </source>
</evidence>
<evidence type="ECO:0008006" key="3">
    <source>
        <dbReference type="Google" id="ProtNLM"/>
    </source>
</evidence>
<dbReference type="Pfam" id="PF10014">
    <property type="entry name" value="2OG-Fe_Oxy_2"/>
    <property type="match status" value="1"/>
</dbReference>
<dbReference type="KEGG" id="mpau:ZMTM_25370"/>
<dbReference type="RefSeq" id="WP_221764286.1">
    <property type="nucleotide sequence ID" value="NZ_AP024110.1"/>
</dbReference>
<dbReference type="EMBL" id="AP024110">
    <property type="protein sequence ID" value="BCM26278.1"/>
    <property type="molecule type" value="Genomic_DNA"/>
</dbReference>
<protein>
    <recommendedName>
        <fullName evidence="3">2OG-Fe dioxygenase family protein</fullName>
    </recommendedName>
</protein>
<sequence>MHDLIHSLAKETICPKIEESGFCFANAEQVRSWLLTGELHALDDWQTFADSWNEMPIDEYMADGGRYRRRRHATLSAASPASEIKLEPHQPHYQSLDYNTLNGGIPRNFAPINESIVRGQTMQSLLYFCQSIFGEMLPSAKWHIECHQFRIEASSEAHGKPTPEGVHRDGVDFVLVMMVKRVNISSGTTTMHDNQQRTLDSFTLTQPLDCAIVNDKRCMHGVTPVEQIDPSQPAYRDVLVITFKNLNIQPM</sequence>